<gene>
    <name evidence="15" type="primary">LOC110973995</name>
</gene>
<feature type="transmembrane region" description="Helical" evidence="11">
    <location>
        <begin position="445"/>
        <end position="478"/>
    </location>
</feature>
<dbReference type="PROSITE" id="PS00211">
    <property type="entry name" value="ABC_TRANSPORTER_1"/>
    <property type="match status" value="1"/>
</dbReference>
<evidence type="ECO:0000313" key="14">
    <source>
        <dbReference type="Proteomes" id="UP000694845"/>
    </source>
</evidence>
<dbReference type="InterPro" id="IPR036640">
    <property type="entry name" value="ABC1_TM_sf"/>
</dbReference>
<dbReference type="PROSITE" id="PS50929">
    <property type="entry name" value="ABC_TM1F"/>
    <property type="match status" value="2"/>
</dbReference>
<evidence type="ECO:0000256" key="4">
    <source>
        <dbReference type="ARBA" id="ARBA00022692"/>
    </source>
</evidence>
<dbReference type="InterPro" id="IPR027417">
    <property type="entry name" value="P-loop_NTPase"/>
</dbReference>
<protein>
    <submittedName>
        <fullName evidence="15">ATP-binding cassette sub-family C member 9-like isoform X1</fullName>
    </submittedName>
</protein>
<comment type="similarity">
    <text evidence="2">Belongs to the ABC transporter superfamily. ABCC family. Conjugate transporter (TC 3.A.1.208) subfamily.</text>
</comment>
<dbReference type="InterPro" id="IPR050173">
    <property type="entry name" value="ABC_transporter_C-like"/>
</dbReference>
<reference evidence="15" key="1">
    <citation type="submission" date="2025-08" db="UniProtKB">
        <authorList>
            <consortium name="RefSeq"/>
        </authorList>
    </citation>
    <scope>IDENTIFICATION</scope>
</reference>
<dbReference type="PANTHER" id="PTHR24223:SF461">
    <property type="entry name" value="ATP-BINDING CASSETTE SUB-FAMILY C MEMBER SUR"/>
    <property type="match status" value="1"/>
</dbReference>
<feature type="domain" description="ABC transporter" evidence="12">
    <location>
        <begin position="726"/>
        <end position="954"/>
    </location>
</feature>
<feature type="transmembrane region" description="Helical" evidence="11">
    <location>
        <begin position="1084"/>
        <end position="1107"/>
    </location>
</feature>
<organism evidence="14 15">
    <name type="scientific">Acanthaster planci</name>
    <name type="common">Crown-of-thorns starfish</name>
    <dbReference type="NCBI Taxonomy" id="133434"/>
    <lineage>
        <taxon>Eukaryota</taxon>
        <taxon>Metazoa</taxon>
        <taxon>Echinodermata</taxon>
        <taxon>Eleutherozoa</taxon>
        <taxon>Asterozoa</taxon>
        <taxon>Asteroidea</taxon>
        <taxon>Valvatacea</taxon>
        <taxon>Valvatida</taxon>
        <taxon>Acanthasteridae</taxon>
        <taxon>Acanthaster</taxon>
    </lineage>
</organism>
<dbReference type="SUPFAM" id="SSF52540">
    <property type="entry name" value="P-loop containing nucleoside triphosphate hydrolases"/>
    <property type="match status" value="2"/>
</dbReference>
<evidence type="ECO:0000256" key="10">
    <source>
        <dbReference type="SAM" id="MobiDB-lite"/>
    </source>
</evidence>
<feature type="transmembrane region" description="Helical" evidence="11">
    <location>
        <begin position="78"/>
        <end position="95"/>
    </location>
</feature>
<evidence type="ECO:0000259" key="12">
    <source>
        <dbReference type="PROSITE" id="PS50893"/>
    </source>
</evidence>
<dbReference type="FunFam" id="3.40.50.300:FF:000074">
    <property type="entry name" value="Multidrug resistance-associated protein 5 isoform 1"/>
    <property type="match status" value="1"/>
</dbReference>
<keyword evidence="3" id="KW-0813">Transport</keyword>
<dbReference type="Gene3D" id="1.20.1560.10">
    <property type="entry name" value="ABC transporter type 1, transmembrane domain"/>
    <property type="match status" value="2"/>
</dbReference>
<evidence type="ECO:0000256" key="8">
    <source>
        <dbReference type="ARBA" id="ARBA00022989"/>
    </source>
</evidence>
<feature type="compositionally biased region" description="Basic and acidic residues" evidence="10">
    <location>
        <begin position="955"/>
        <end position="964"/>
    </location>
</feature>
<dbReference type="Gene3D" id="3.40.50.300">
    <property type="entry name" value="P-loop containing nucleotide triphosphate hydrolases"/>
    <property type="match status" value="2"/>
</dbReference>
<feature type="transmembrane region" description="Helical" evidence="11">
    <location>
        <begin position="145"/>
        <end position="163"/>
    </location>
</feature>
<dbReference type="OrthoDB" id="6500128at2759"/>
<dbReference type="SUPFAM" id="SSF90123">
    <property type="entry name" value="ABC transporter transmembrane region"/>
    <property type="match status" value="2"/>
</dbReference>
<feature type="transmembrane region" description="Helical" evidence="11">
    <location>
        <begin position="1164"/>
        <end position="1191"/>
    </location>
</feature>
<feature type="transmembrane region" description="Helical" evidence="11">
    <location>
        <begin position="183"/>
        <end position="206"/>
    </location>
</feature>
<dbReference type="GO" id="GO:0005524">
    <property type="term" value="F:ATP binding"/>
    <property type="evidence" value="ECO:0007669"/>
    <property type="project" value="UniProtKB-KW"/>
</dbReference>
<dbReference type="SMART" id="SM00382">
    <property type="entry name" value="AAA"/>
    <property type="match status" value="2"/>
</dbReference>
<dbReference type="InterPro" id="IPR011527">
    <property type="entry name" value="ABC1_TM_dom"/>
</dbReference>
<dbReference type="CDD" id="cd18602">
    <property type="entry name" value="ABC_6TM_SUR1_D2_like"/>
    <property type="match status" value="1"/>
</dbReference>
<dbReference type="GO" id="GO:0012505">
    <property type="term" value="C:endomembrane system"/>
    <property type="evidence" value="ECO:0007669"/>
    <property type="project" value="UniProtKB-SubCell"/>
</dbReference>
<dbReference type="CDD" id="cd03250">
    <property type="entry name" value="ABCC_MRP_domain1"/>
    <property type="match status" value="1"/>
</dbReference>
<evidence type="ECO:0000256" key="3">
    <source>
        <dbReference type="ARBA" id="ARBA00022448"/>
    </source>
</evidence>
<evidence type="ECO:0000313" key="15">
    <source>
        <dbReference type="RefSeq" id="XP_022080966.1"/>
    </source>
</evidence>
<feature type="domain" description="ABC transmembrane type-1" evidence="13">
    <location>
        <begin position="1032"/>
        <end position="1320"/>
    </location>
</feature>
<evidence type="ECO:0000256" key="7">
    <source>
        <dbReference type="ARBA" id="ARBA00022840"/>
    </source>
</evidence>
<sequence length="1592" mass="178232">MRSKMNAAASVNATSSLCPGQDENASWISVSVCWADYLSCIPHLAFAILSSLLLLLYGCCPGLRRAKTPYTLHYPFHHLRWLLLFAVLVALTFFVQEGVLSHLKSQPGTGTHPHLYLPAGCAWLAAALACVLYHHSEAWLQPGFAWLLLAYWGSALAGESIRLASWMEDPDNIDIRIVRFDAIVFMVSSSAVLFLVELCAIVVTCLRPSKHKSLPADLLKPDMKYYMRYVSFPSRMLFTWQGWLLRVGYQHPLENSDLGSLPEMSTSRSNERNFEWYLQKEKERAAKLGGPEHFSLYRVLFRAYLGWHVAAFLLKFTADSLHFVVPLTVGGIVSYATVLFYDEGEASDGLSEFVTVSEFFQNGFVLLFLMGVVGLLRLLLLHSNYHALIVSSVHLRVGVQAAVYNKSLRLSSWTVTSGAMTTGQITNLMSVDSLNLMMFYQYGQYAYSLPIMITVLMAMMVHLLGVAALIASLCFIVAIPIQYKLAQIQARVQKHALKISDERLKQTHEMLQGMKLIKLYGWENIFCSAIASVRRREIRKLMKAVIFYCIAILTSYFVPAFVTLLSFLLFMSFTGSSLTPAIAFTTLTIVNQLRFPVRMFAMMIRYIINNHVSVQRLNKFFTAREIEREEGGGDFFLEEDGDSTFDPEKETEILNHNDLPEVEIQVGTHGKAKFHRIPSLEGEAANSRTDPVGVIPRDGTDYVALTSEPEETTDAVRPALPDDVAIKIKNGSFSWDPDSRASMLSDIDVEFPAGSLTMIVGQVGMGKSSLLSAILGEMHTTSGYVQFNRKRRGIAYSAQRAWLLNASLRDNILFGQEFEEDKYQAVVSACSLQPDIDILPARDQTEIGEKGINLSGGQKQRVSVARAMYSHNDLVILDDPLSALDVHVGSQLFQDGIVDLLLGGKRTVVLVTHQLQYMKYAHKVLVMKDGRVSLQGTPNEVWVADPDLQITSRHLAEAASRSEAETGDEEAEKERQMLLKLVEEKKKEEERGNVSEEEGRLIEKEERNTGTISWTVIVFYLRAMKYPLACSVMALTLLQHGLMVATDFWLSRWSEAGKRMALDNVTEEESQSLQQFYVYSYTSMILAASLVSFIATLMLFLSGMVAAKHLHTGMLRVISKAPMRFFDTTPVGRILNRFSGDTNVVDAALINNVWFFLESTFRCLTAIIVNSIVSPIFIVIMLPVFICYFILQRYFITTSRELQRLDSISKSPIYAHFSESLSGLPTIRAYRDEKRFKNYLLDAIDQNTIAVLYANTCNRWLGVRLDAVGNLCVFLAGLTSLTVSVTSELEPSYVGLALAYALAAANYLNWFIRHTSLIETQMNAIERMKYYSEIPTENYKGKLPKPEWPDWGAVSVNNISVRYAEKLEPVLQNISLDIQPGQKIGICGRTGSGKSSLTLALFRIVDTFKGKILIDSVDIASLPLDHLRLKLSIIPQDPILFSGSIRFNLDPHGKCSEEELWTALDIAQLKTVVTELDAGLDSQVAEGGDNFSMGQRQLFCLARAFLRKSRILILDEATASIDMETDDIVQKVLAEEFSDRTVLVIAHRVTTILDADRILVLSEGGIAEFDTPQNLFAKEDSQFAALVQSAHH</sequence>
<evidence type="ECO:0000256" key="9">
    <source>
        <dbReference type="ARBA" id="ARBA00023136"/>
    </source>
</evidence>
<comment type="subcellular location">
    <subcellularLocation>
        <location evidence="1">Endomembrane system</location>
        <topology evidence="1">Multi-pass membrane protein</topology>
    </subcellularLocation>
</comment>
<dbReference type="Pfam" id="PF00005">
    <property type="entry name" value="ABC_tran"/>
    <property type="match status" value="2"/>
</dbReference>
<dbReference type="FunFam" id="1.20.1560.10:FF:000006">
    <property type="entry name" value="ATP-binding cassette, sub-family C (CFTR/MRP), member 9"/>
    <property type="match status" value="1"/>
</dbReference>
<dbReference type="InterPro" id="IPR017871">
    <property type="entry name" value="ABC_transporter-like_CS"/>
</dbReference>
<feature type="transmembrane region" description="Helical" evidence="11">
    <location>
        <begin position="361"/>
        <end position="380"/>
    </location>
</feature>
<dbReference type="CDD" id="cd03244">
    <property type="entry name" value="ABCC_MRP_domain2"/>
    <property type="match status" value="1"/>
</dbReference>
<keyword evidence="6" id="KW-0547">Nucleotide-binding</keyword>
<feature type="transmembrane region" description="Helical" evidence="11">
    <location>
        <begin position="36"/>
        <end position="57"/>
    </location>
</feature>
<evidence type="ECO:0000256" key="11">
    <source>
        <dbReference type="SAM" id="Phobius"/>
    </source>
</evidence>
<dbReference type="GO" id="GO:0140359">
    <property type="term" value="F:ABC-type transporter activity"/>
    <property type="evidence" value="ECO:0007669"/>
    <property type="project" value="InterPro"/>
</dbReference>
<dbReference type="RefSeq" id="XP_022080966.1">
    <property type="nucleotide sequence ID" value="XM_022225274.1"/>
</dbReference>
<dbReference type="GO" id="GO:0016020">
    <property type="term" value="C:membrane"/>
    <property type="evidence" value="ECO:0007669"/>
    <property type="project" value="InterPro"/>
</dbReference>
<feature type="transmembrane region" description="Helical" evidence="11">
    <location>
        <begin position="577"/>
        <end position="595"/>
    </location>
</feature>
<feature type="transmembrane region" description="Helical" evidence="11">
    <location>
        <begin position="115"/>
        <end position="133"/>
    </location>
</feature>
<feature type="transmembrane region" description="Helical" evidence="11">
    <location>
        <begin position="545"/>
        <end position="571"/>
    </location>
</feature>
<dbReference type="FunFam" id="1.20.1560.10:FF:000010">
    <property type="entry name" value="Multidrug resistance-associated ABC transporter"/>
    <property type="match status" value="1"/>
</dbReference>
<dbReference type="Proteomes" id="UP000694845">
    <property type="component" value="Unplaced"/>
</dbReference>
<feature type="domain" description="ABC transporter" evidence="12">
    <location>
        <begin position="1354"/>
        <end position="1588"/>
    </location>
</feature>
<name>A0A8B7XLH9_ACAPL</name>
<keyword evidence="5" id="KW-0677">Repeat</keyword>
<dbReference type="KEGG" id="aplc:110973995"/>
<dbReference type="PROSITE" id="PS50893">
    <property type="entry name" value="ABC_TRANSPORTER_2"/>
    <property type="match status" value="2"/>
</dbReference>
<evidence type="ECO:0000256" key="5">
    <source>
        <dbReference type="ARBA" id="ARBA00022737"/>
    </source>
</evidence>
<dbReference type="PANTHER" id="PTHR24223">
    <property type="entry name" value="ATP-BINDING CASSETTE SUB-FAMILY C"/>
    <property type="match status" value="1"/>
</dbReference>
<keyword evidence="8 11" id="KW-1133">Transmembrane helix</keyword>
<evidence type="ECO:0000256" key="1">
    <source>
        <dbReference type="ARBA" id="ARBA00004127"/>
    </source>
</evidence>
<evidence type="ECO:0000259" key="13">
    <source>
        <dbReference type="PROSITE" id="PS50929"/>
    </source>
</evidence>
<keyword evidence="7" id="KW-0067">ATP-binding</keyword>
<dbReference type="GeneID" id="110973995"/>
<feature type="region of interest" description="Disordered" evidence="10">
    <location>
        <begin position="955"/>
        <end position="974"/>
    </location>
</feature>
<keyword evidence="14" id="KW-1185">Reference proteome</keyword>
<evidence type="ECO:0000256" key="6">
    <source>
        <dbReference type="ARBA" id="ARBA00022741"/>
    </source>
</evidence>
<keyword evidence="9 11" id="KW-0472">Membrane</keyword>
<dbReference type="GO" id="GO:0016887">
    <property type="term" value="F:ATP hydrolysis activity"/>
    <property type="evidence" value="ECO:0007669"/>
    <property type="project" value="InterPro"/>
</dbReference>
<feature type="transmembrane region" description="Helical" evidence="11">
    <location>
        <begin position="321"/>
        <end position="341"/>
    </location>
</feature>
<dbReference type="Pfam" id="PF00664">
    <property type="entry name" value="ABC_membrane"/>
    <property type="match status" value="2"/>
</dbReference>
<dbReference type="InterPro" id="IPR003439">
    <property type="entry name" value="ABC_transporter-like_ATP-bd"/>
</dbReference>
<keyword evidence="4 11" id="KW-0812">Transmembrane</keyword>
<proteinExistence type="inferred from homology"/>
<feature type="domain" description="ABC transmembrane type-1" evidence="13">
    <location>
        <begin position="309"/>
        <end position="609"/>
    </location>
</feature>
<accession>A0A8B7XLH9</accession>
<dbReference type="InterPro" id="IPR003593">
    <property type="entry name" value="AAA+_ATPase"/>
</dbReference>
<evidence type="ECO:0000256" key="2">
    <source>
        <dbReference type="ARBA" id="ARBA00009726"/>
    </source>
</evidence>
<dbReference type="FunFam" id="3.40.50.300:FF:002366">
    <property type="entry name" value="Uncharacterized protein"/>
    <property type="match status" value="1"/>
</dbReference>